<keyword evidence="10" id="KW-0472">Membrane</keyword>
<comment type="catalytic activity">
    <reaction evidence="1">
        <text>ATP + protein L-histidine = ADP + protein N-phospho-L-histidine.</text>
        <dbReference type="EC" id="2.7.13.3"/>
    </reaction>
</comment>
<dbReference type="InterPro" id="IPR004358">
    <property type="entry name" value="Sig_transdc_His_kin-like_C"/>
</dbReference>
<keyword evidence="14" id="KW-1185">Reference proteome</keyword>
<feature type="domain" description="Histidine kinase" evidence="11">
    <location>
        <begin position="247"/>
        <end position="452"/>
    </location>
</feature>
<dbReference type="EMBL" id="JAYGHX010000003">
    <property type="protein sequence ID" value="MEA5390938.1"/>
    <property type="molecule type" value="Genomic_DNA"/>
</dbReference>
<dbReference type="InterPro" id="IPR003660">
    <property type="entry name" value="HAMP_dom"/>
</dbReference>
<dbReference type="InterPro" id="IPR036890">
    <property type="entry name" value="HATPase_C_sf"/>
</dbReference>
<keyword evidence="5" id="KW-0808">Transferase</keyword>
<proteinExistence type="predicted"/>
<comment type="subcellular location">
    <subcellularLocation>
        <location evidence="2">Membrane</location>
    </subcellularLocation>
</comment>
<evidence type="ECO:0000256" key="9">
    <source>
        <dbReference type="ARBA" id="ARBA00023012"/>
    </source>
</evidence>
<accession>A0ABU5RT72</accession>
<keyword evidence="10" id="KW-1133">Transmembrane helix</keyword>
<dbReference type="PANTHER" id="PTHR44936">
    <property type="entry name" value="SENSOR PROTEIN CREC"/>
    <property type="match status" value="1"/>
</dbReference>
<feature type="transmembrane region" description="Helical" evidence="10">
    <location>
        <begin position="161"/>
        <end position="185"/>
    </location>
</feature>
<dbReference type="EC" id="2.7.13.3" evidence="3"/>
<dbReference type="SUPFAM" id="SSF55874">
    <property type="entry name" value="ATPase domain of HSP90 chaperone/DNA topoisomerase II/histidine kinase"/>
    <property type="match status" value="1"/>
</dbReference>
<evidence type="ECO:0000256" key="3">
    <source>
        <dbReference type="ARBA" id="ARBA00012438"/>
    </source>
</evidence>
<keyword evidence="6" id="KW-0547">Nucleotide-binding</keyword>
<reference evidence="13 14" key="1">
    <citation type="submission" date="2023-12" db="EMBL/GenBank/DDBJ databases">
        <title>Baltic Sea Cyanobacteria.</title>
        <authorList>
            <person name="Delbaje E."/>
            <person name="Fewer D.P."/>
            <person name="Shishido T.K."/>
        </authorList>
    </citation>
    <scope>NUCLEOTIDE SEQUENCE [LARGE SCALE GENOMIC DNA]</scope>
    <source>
        <strain evidence="13 14">UHCC 0139</strain>
    </source>
</reference>
<dbReference type="InterPro" id="IPR005467">
    <property type="entry name" value="His_kinase_dom"/>
</dbReference>
<evidence type="ECO:0000256" key="1">
    <source>
        <dbReference type="ARBA" id="ARBA00000085"/>
    </source>
</evidence>
<organism evidence="13 14">
    <name type="scientific">Cyanobium gracile UHCC 0139</name>
    <dbReference type="NCBI Taxonomy" id="3110308"/>
    <lineage>
        <taxon>Bacteria</taxon>
        <taxon>Bacillati</taxon>
        <taxon>Cyanobacteriota</taxon>
        <taxon>Cyanophyceae</taxon>
        <taxon>Synechococcales</taxon>
        <taxon>Prochlorococcaceae</taxon>
        <taxon>Cyanobium</taxon>
    </lineage>
</organism>
<dbReference type="RefSeq" id="WP_323305002.1">
    <property type="nucleotide sequence ID" value="NZ_JAYGHX010000003.1"/>
</dbReference>
<evidence type="ECO:0000256" key="4">
    <source>
        <dbReference type="ARBA" id="ARBA00022553"/>
    </source>
</evidence>
<keyword evidence="7 13" id="KW-0418">Kinase</keyword>
<evidence type="ECO:0000313" key="14">
    <source>
        <dbReference type="Proteomes" id="UP001304461"/>
    </source>
</evidence>
<dbReference type="InterPro" id="IPR003594">
    <property type="entry name" value="HATPase_dom"/>
</dbReference>
<dbReference type="Pfam" id="PF02518">
    <property type="entry name" value="HATPase_c"/>
    <property type="match status" value="1"/>
</dbReference>
<dbReference type="PRINTS" id="PR00344">
    <property type="entry name" value="BCTRLSENSOR"/>
</dbReference>
<feature type="domain" description="HAMP" evidence="12">
    <location>
        <begin position="185"/>
        <end position="239"/>
    </location>
</feature>
<dbReference type="Gene3D" id="3.30.565.10">
    <property type="entry name" value="Histidine kinase-like ATPase, C-terminal domain"/>
    <property type="match status" value="1"/>
</dbReference>
<dbReference type="GO" id="GO:0016301">
    <property type="term" value="F:kinase activity"/>
    <property type="evidence" value="ECO:0007669"/>
    <property type="project" value="UniProtKB-KW"/>
</dbReference>
<keyword evidence="10" id="KW-0812">Transmembrane</keyword>
<evidence type="ECO:0000256" key="7">
    <source>
        <dbReference type="ARBA" id="ARBA00022777"/>
    </source>
</evidence>
<evidence type="ECO:0000256" key="2">
    <source>
        <dbReference type="ARBA" id="ARBA00004370"/>
    </source>
</evidence>
<dbReference type="InterPro" id="IPR050980">
    <property type="entry name" value="2C_sensor_his_kinase"/>
</dbReference>
<protein>
    <recommendedName>
        <fullName evidence="3">histidine kinase</fullName>
        <ecNumber evidence="3">2.7.13.3</ecNumber>
    </recommendedName>
</protein>
<keyword evidence="8" id="KW-0067">ATP-binding</keyword>
<dbReference type="PANTHER" id="PTHR44936:SF10">
    <property type="entry name" value="SENSOR PROTEIN RSTB"/>
    <property type="match status" value="1"/>
</dbReference>
<evidence type="ECO:0000259" key="11">
    <source>
        <dbReference type="PROSITE" id="PS50109"/>
    </source>
</evidence>
<evidence type="ECO:0000256" key="10">
    <source>
        <dbReference type="SAM" id="Phobius"/>
    </source>
</evidence>
<dbReference type="SMART" id="SM00387">
    <property type="entry name" value="HATPase_c"/>
    <property type="match status" value="1"/>
</dbReference>
<evidence type="ECO:0000256" key="5">
    <source>
        <dbReference type="ARBA" id="ARBA00022679"/>
    </source>
</evidence>
<evidence type="ECO:0000259" key="12">
    <source>
        <dbReference type="PROSITE" id="PS50885"/>
    </source>
</evidence>
<dbReference type="Gene3D" id="1.10.287.130">
    <property type="match status" value="1"/>
</dbReference>
<gene>
    <name evidence="13" type="ORF">VB738_06650</name>
</gene>
<keyword evidence="4" id="KW-0597">Phosphoprotein</keyword>
<sequence>MKTSHLVRLGLTLVVTLLTISVMAAAYVLRRSPINAQATIPSPAKVAAMADLLDGLSDEARAKILPALSTPTLEVTLEPHAGPALSPAAPAERPLKELAAAYRAAMPNRAIGLDVWRPGRPMDDLPPLLRSADERRVLITTLDRNTLLVLRSRELFPVTNFGLPLGFGAGLVGTVFATLMLVFLLRQIRPLEELARAVDSIDLNADPQPIRDVRSAAPEIRALVGAFNRQQERLSRLLQARLALVGGLQHDVRTLATKVRLRLENAPTSQGLDHAISDLDDMVRLLDDALLATQGTETATEDGLELVDIHALLSLELEARPDQCVSLDGVGDGPTPRLYVLGNRLALRRVFANLIDNALKHGHLARIGVARMPPDRVVVTIDDRGPGIPAAMRDLVREPFVRLERSRARTTGGSGLGLAIVSNLVARHHGHFTIADAPGGGARVTVELPQFRADRA</sequence>
<name>A0ABU5RT72_9CYAN</name>
<evidence type="ECO:0000256" key="6">
    <source>
        <dbReference type="ARBA" id="ARBA00022741"/>
    </source>
</evidence>
<dbReference type="Proteomes" id="UP001304461">
    <property type="component" value="Unassembled WGS sequence"/>
</dbReference>
<comment type="caution">
    <text evidence="13">The sequence shown here is derived from an EMBL/GenBank/DDBJ whole genome shotgun (WGS) entry which is preliminary data.</text>
</comment>
<evidence type="ECO:0000256" key="8">
    <source>
        <dbReference type="ARBA" id="ARBA00022840"/>
    </source>
</evidence>
<dbReference type="CDD" id="cd00075">
    <property type="entry name" value="HATPase"/>
    <property type="match status" value="1"/>
</dbReference>
<keyword evidence="9" id="KW-0902">Two-component regulatory system</keyword>
<evidence type="ECO:0000313" key="13">
    <source>
        <dbReference type="EMBL" id="MEA5390938.1"/>
    </source>
</evidence>
<dbReference type="PROSITE" id="PS50885">
    <property type="entry name" value="HAMP"/>
    <property type="match status" value="1"/>
</dbReference>
<dbReference type="PROSITE" id="PS50109">
    <property type="entry name" value="HIS_KIN"/>
    <property type="match status" value="1"/>
</dbReference>